<dbReference type="EMBL" id="RBZV01000007">
    <property type="protein sequence ID" value="RKP46469.1"/>
    <property type="molecule type" value="Genomic_DNA"/>
</dbReference>
<keyword evidence="3" id="KW-1185">Reference proteome</keyword>
<evidence type="ECO:0000313" key="2">
    <source>
        <dbReference type="EMBL" id="RKP46469.1"/>
    </source>
</evidence>
<keyword evidence="1" id="KW-0812">Transmembrane</keyword>
<evidence type="ECO:0008006" key="4">
    <source>
        <dbReference type="Google" id="ProtNLM"/>
    </source>
</evidence>
<dbReference type="OrthoDB" id="9096701at2"/>
<gene>
    <name evidence="2" type="ORF">D7S89_17765</name>
</gene>
<evidence type="ECO:0000256" key="1">
    <source>
        <dbReference type="SAM" id="Phobius"/>
    </source>
</evidence>
<name>A0A494XEA4_9BURK</name>
<reference evidence="2 3" key="1">
    <citation type="submission" date="2018-10" db="EMBL/GenBank/DDBJ databases">
        <title>Paraburkholderia sp. 7MK8-2, isolated from soil.</title>
        <authorList>
            <person name="Gao Z.-H."/>
            <person name="Qiu L.-H."/>
        </authorList>
    </citation>
    <scope>NUCLEOTIDE SEQUENCE [LARGE SCALE GENOMIC DNA]</scope>
    <source>
        <strain evidence="2 3">7MK8-2</strain>
    </source>
</reference>
<comment type="caution">
    <text evidence="2">The sequence shown here is derived from an EMBL/GenBank/DDBJ whole genome shotgun (WGS) entry which is preliminary data.</text>
</comment>
<keyword evidence="1" id="KW-1133">Transmembrane helix</keyword>
<dbReference type="AlphaFoldDB" id="A0A494XEA4"/>
<proteinExistence type="predicted"/>
<feature type="transmembrane region" description="Helical" evidence="1">
    <location>
        <begin position="20"/>
        <end position="41"/>
    </location>
</feature>
<dbReference type="Proteomes" id="UP000280434">
    <property type="component" value="Unassembled WGS sequence"/>
</dbReference>
<accession>A0A494XEA4</accession>
<organism evidence="2 3">
    <name type="scientific">Trinickia fusca</name>
    <dbReference type="NCBI Taxonomy" id="2419777"/>
    <lineage>
        <taxon>Bacteria</taxon>
        <taxon>Pseudomonadati</taxon>
        <taxon>Pseudomonadota</taxon>
        <taxon>Betaproteobacteria</taxon>
        <taxon>Burkholderiales</taxon>
        <taxon>Burkholderiaceae</taxon>
        <taxon>Trinickia</taxon>
    </lineage>
</organism>
<sequence>MTVESLGRAVLRLRLFFGRVGGGAILAATLSASGISMWLALIPAVSARVDREAHVVAQMRSAPFPARTVAPQALAAERLATFYTRLDDAGHTELIVAGLFQAASDAGVTLDKAEYMPARDAVGRFDTYSIALPVKGGYPSIRRFCESVLLAMPYAALDNIRFKRSSVSEPGVKAELRFTMFLRPDAQGPARVATSEAKQ</sequence>
<protein>
    <recommendedName>
        <fullName evidence="4">Pilus assembly protein PilO</fullName>
    </recommendedName>
</protein>
<evidence type="ECO:0000313" key="3">
    <source>
        <dbReference type="Proteomes" id="UP000280434"/>
    </source>
</evidence>
<keyword evidence="1" id="KW-0472">Membrane</keyword>